<dbReference type="PANTHER" id="PTHR34982:SF1">
    <property type="entry name" value="FLAGELLAR ASSEMBLY PROTEIN FLIH"/>
    <property type="match status" value="1"/>
</dbReference>
<evidence type="ECO:0000256" key="2">
    <source>
        <dbReference type="ARBA" id="ARBA00006602"/>
    </source>
</evidence>
<keyword evidence="6" id="KW-0653">Protein transport</keyword>
<proteinExistence type="inferred from homology"/>
<evidence type="ECO:0000313" key="9">
    <source>
        <dbReference type="EMBL" id="PRC93912.1"/>
    </source>
</evidence>
<reference evidence="9 10" key="1">
    <citation type="submission" date="2018-02" db="EMBL/GenBank/DDBJ databases">
        <title>Solimicrobium silvestre gen. nov., sp. nov., isolated from alpine forest soil.</title>
        <authorList>
            <person name="Margesin R."/>
            <person name="Albuquerque L."/>
            <person name="Zhang D.-C."/>
            <person name="Froufe H.J.C."/>
            <person name="Severino R."/>
            <person name="Roxo I."/>
            <person name="Egas C."/>
            <person name="Da Costa M.S."/>
        </authorList>
    </citation>
    <scope>NUCLEOTIDE SEQUENCE [LARGE SCALE GENOMIC DNA]</scope>
    <source>
        <strain evidence="9 10">S20-91</strain>
    </source>
</reference>
<evidence type="ECO:0000256" key="6">
    <source>
        <dbReference type="ARBA" id="ARBA00022927"/>
    </source>
</evidence>
<keyword evidence="9" id="KW-0969">Cilium</keyword>
<dbReference type="GO" id="GO:0015031">
    <property type="term" value="P:protein transport"/>
    <property type="evidence" value="ECO:0007669"/>
    <property type="project" value="UniProtKB-KW"/>
</dbReference>
<keyword evidence="5" id="KW-1005">Bacterial flagellum biogenesis</keyword>
<keyword evidence="10" id="KW-1185">Reference proteome</keyword>
<name>A0A2S9H1R1_9BURK</name>
<dbReference type="Pfam" id="PF02108">
    <property type="entry name" value="FliH"/>
    <property type="match status" value="1"/>
</dbReference>
<evidence type="ECO:0000256" key="4">
    <source>
        <dbReference type="ARBA" id="ARBA00022448"/>
    </source>
</evidence>
<evidence type="ECO:0000256" key="5">
    <source>
        <dbReference type="ARBA" id="ARBA00022795"/>
    </source>
</evidence>
<dbReference type="InterPro" id="IPR051472">
    <property type="entry name" value="T3SS_Stator/FliH"/>
</dbReference>
<evidence type="ECO:0000313" key="10">
    <source>
        <dbReference type="Proteomes" id="UP000237839"/>
    </source>
</evidence>
<dbReference type="InterPro" id="IPR018035">
    <property type="entry name" value="Flagellar_FliH/T3SS_HrpE"/>
</dbReference>
<dbReference type="GO" id="GO:0005829">
    <property type="term" value="C:cytosol"/>
    <property type="evidence" value="ECO:0007669"/>
    <property type="project" value="TreeGrafter"/>
</dbReference>
<dbReference type="GO" id="GO:0044781">
    <property type="term" value="P:bacterial-type flagellum organization"/>
    <property type="evidence" value="ECO:0007669"/>
    <property type="project" value="UniProtKB-KW"/>
</dbReference>
<evidence type="ECO:0000259" key="8">
    <source>
        <dbReference type="Pfam" id="PF02108"/>
    </source>
</evidence>
<comment type="function">
    <text evidence="1">Needed for flagellar regrowth and assembly.</text>
</comment>
<gene>
    <name evidence="9" type="ORF">S2091_1521</name>
</gene>
<keyword evidence="9" id="KW-0282">Flagellum</keyword>
<keyword evidence="9" id="KW-0966">Cell projection</keyword>
<organism evidence="9 10">
    <name type="scientific">Solimicrobium silvestre</name>
    <dbReference type="NCBI Taxonomy" id="2099400"/>
    <lineage>
        <taxon>Bacteria</taxon>
        <taxon>Pseudomonadati</taxon>
        <taxon>Pseudomonadota</taxon>
        <taxon>Betaproteobacteria</taxon>
        <taxon>Burkholderiales</taxon>
        <taxon>Oxalobacteraceae</taxon>
        <taxon>Solimicrobium</taxon>
    </lineage>
</organism>
<dbReference type="Proteomes" id="UP000237839">
    <property type="component" value="Unassembled WGS sequence"/>
</dbReference>
<dbReference type="EMBL" id="PUGF01000005">
    <property type="protein sequence ID" value="PRC93912.1"/>
    <property type="molecule type" value="Genomic_DNA"/>
</dbReference>
<evidence type="ECO:0000256" key="7">
    <source>
        <dbReference type="ARBA" id="ARBA00023225"/>
    </source>
</evidence>
<accession>A0A2S9H1R1</accession>
<dbReference type="AlphaFoldDB" id="A0A2S9H1R1"/>
<comment type="similarity">
    <text evidence="2">Belongs to the FliH family.</text>
</comment>
<evidence type="ECO:0000256" key="1">
    <source>
        <dbReference type="ARBA" id="ARBA00003041"/>
    </source>
</evidence>
<keyword evidence="4" id="KW-0813">Transport</keyword>
<feature type="domain" description="Flagellar assembly protein FliH/Type III secretion system HrpE" evidence="8">
    <location>
        <begin position="100"/>
        <end position="220"/>
    </location>
</feature>
<protein>
    <recommendedName>
        <fullName evidence="3">Flagellar assembly protein FliH</fullName>
    </recommendedName>
</protein>
<comment type="caution">
    <text evidence="9">The sequence shown here is derived from an EMBL/GenBank/DDBJ whole genome shotgun (WGS) entry which is preliminary data.</text>
</comment>
<keyword evidence="7" id="KW-1006">Bacterial flagellum protein export</keyword>
<evidence type="ECO:0000256" key="3">
    <source>
        <dbReference type="ARBA" id="ARBA00016507"/>
    </source>
</evidence>
<sequence>MILRVPVIASEKRVLRGSFHKAYGVNSSLPNELSTGQQENAPQSLREAPDSAALIAQEEQLAERLREADETGKRAYEEGYEAGLRNGETDGREVYTSGLRQLEELTQNMNDTVQRSLDESEDMMVSIVFESVCKIIGDTLTTREGVVAVVEEALARIRGKSSVIIRVNPLDLELIEESAAFGVASEADWRADEGVAMGGCMIESEYGTLDARIDTQLNQLKRVLLSARHKPVDTQRDD</sequence>
<dbReference type="PANTHER" id="PTHR34982">
    <property type="entry name" value="YOP PROTEINS TRANSLOCATION PROTEIN L"/>
    <property type="match status" value="1"/>
</dbReference>